<dbReference type="InterPro" id="IPR006730">
    <property type="entry name" value="Sestrin"/>
</dbReference>
<evidence type="ECO:0000313" key="5">
    <source>
        <dbReference type="EMBL" id="KAF0312160.1"/>
    </source>
</evidence>
<dbReference type="AlphaFoldDB" id="A0A6A4X7M7"/>
<evidence type="ECO:0000256" key="4">
    <source>
        <dbReference type="SAM" id="MobiDB-lite"/>
    </source>
</evidence>
<dbReference type="GO" id="GO:1990253">
    <property type="term" value="P:cellular response to leucine starvation"/>
    <property type="evidence" value="ECO:0007669"/>
    <property type="project" value="TreeGrafter"/>
</dbReference>
<dbReference type="EMBL" id="VIIS01000189">
    <property type="protein sequence ID" value="KAF0312160.1"/>
    <property type="molecule type" value="Genomic_DNA"/>
</dbReference>
<name>A0A6A4X7M7_AMPAM</name>
<dbReference type="GO" id="GO:0016684">
    <property type="term" value="F:oxidoreductase activity, acting on peroxide as acceptor"/>
    <property type="evidence" value="ECO:0007669"/>
    <property type="project" value="TreeGrafter"/>
</dbReference>
<evidence type="ECO:0000256" key="2">
    <source>
        <dbReference type="ARBA" id="ARBA00008350"/>
    </source>
</evidence>
<dbReference type="OrthoDB" id="337464at2759"/>
<dbReference type="GO" id="GO:0071233">
    <property type="term" value="P:cellular response to L-leucine"/>
    <property type="evidence" value="ECO:0007669"/>
    <property type="project" value="TreeGrafter"/>
</dbReference>
<reference evidence="5 6" key="1">
    <citation type="submission" date="2019-07" db="EMBL/GenBank/DDBJ databases">
        <title>Draft genome assembly of a fouling barnacle, Amphibalanus amphitrite (Darwin, 1854): The first reference genome for Thecostraca.</title>
        <authorList>
            <person name="Kim W."/>
        </authorList>
    </citation>
    <scope>NUCLEOTIDE SEQUENCE [LARGE SCALE GENOMIC DNA]</scope>
    <source>
        <strain evidence="5">SNU_AA5</strain>
        <tissue evidence="5">Soma without cirri and trophi</tissue>
    </source>
</reference>
<feature type="region of interest" description="Disordered" evidence="4">
    <location>
        <begin position="156"/>
        <end position="189"/>
    </location>
</feature>
<dbReference type="SUPFAM" id="SSF69118">
    <property type="entry name" value="AhpD-like"/>
    <property type="match status" value="1"/>
</dbReference>
<dbReference type="InterPro" id="IPR029032">
    <property type="entry name" value="AhpD-like"/>
</dbReference>
<keyword evidence="3" id="KW-0963">Cytoplasm</keyword>
<comment type="similarity">
    <text evidence="2">Belongs to the sestrin family.</text>
</comment>
<dbReference type="Pfam" id="PF04636">
    <property type="entry name" value="PA26"/>
    <property type="match status" value="1"/>
</dbReference>
<dbReference type="GO" id="GO:1901031">
    <property type="term" value="P:regulation of response to reactive oxygen species"/>
    <property type="evidence" value="ECO:0007669"/>
    <property type="project" value="InterPro"/>
</dbReference>
<protein>
    <submittedName>
        <fullName evidence="5">Sestrin-3</fullName>
    </submittedName>
</protein>
<evidence type="ECO:0000256" key="1">
    <source>
        <dbReference type="ARBA" id="ARBA00004496"/>
    </source>
</evidence>
<organism evidence="5 6">
    <name type="scientific">Amphibalanus amphitrite</name>
    <name type="common">Striped barnacle</name>
    <name type="synonym">Balanus amphitrite</name>
    <dbReference type="NCBI Taxonomy" id="1232801"/>
    <lineage>
        <taxon>Eukaryota</taxon>
        <taxon>Metazoa</taxon>
        <taxon>Ecdysozoa</taxon>
        <taxon>Arthropoda</taxon>
        <taxon>Crustacea</taxon>
        <taxon>Multicrustacea</taxon>
        <taxon>Cirripedia</taxon>
        <taxon>Thoracica</taxon>
        <taxon>Thoracicalcarea</taxon>
        <taxon>Balanomorpha</taxon>
        <taxon>Balanoidea</taxon>
        <taxon>Balanidae</taxon>
        <taxon>Amphibalaninae</taxon>
        <taxon>Amphibalanus</taxon>
    </lineage>
</organism>
<accession>A0A6A4X7M7</accession>
<comment type="subcellular location">
    <subcellularLocation>
        <location evidence="1">Cytoplasm</location>
    </subcellularLocation>
</comment>
<keyword evidence="6" id="KW-1185">Reference proteome</keyword>
<dbReference type="GO" id="GO:0070728">
    <property type="term" value="F:L-leucine binding"/>
    <property type="evidence" value="ECO:0007669"/>
    <property type="project" value="TreeGrafter"/>
</dbReference>
<dbReference type="GO" id="GO:1904262">
    <property type="term" value="P:negative regulation of TORC1 signaling"/>
    <property type="evidence" value="ECO:0007669"/>
    <property type="project" value="TreeGrafter"/>
</dbReference>
<sequence length="398" mass="44347">MAAHPEYLAVFSRTHHFLMRGDGPLAFDMRHYVAIMTGLVPPPPCPTDRPVCSQAVGRHQCHVLLDQLKEEFVASGGEQRWLDGLQHVPKKLSDLSEVNKLLAHRPWLLNRSHIERLARGRDNWSLGELLQALTVLAHYHALCSFVLGCRALDADGAADSETEGPARSSQGAAEPSECASGPPSDGAPVRQLMQKMRSLSEQRQSAGQLTPEQKNVIYEAVDSGGVVADRPAPRPPRHDIDRFVEDADFAYEDFSRRGEGSSVPTFRVQDYSWEDHGFSLVNRLYSDVGVLLDDKFRTAYQLTYQTMGSFRAVDTGLHDDYDYAVVNQLLDRRLKAFVKTMCVYPERLGGAGGGLRPLSDGMQGFQHSEKVHVAILCLEARLQSELLYALRAVMRYTT</sequence>
<gene>
    <name evidence="5" type="primary">SESN3_1</name>
    <name evidence="5" type="ORF">FJT64_017065</name>
</gene>
<dbReference type="GO" id="GO:0016239">
    <property type="term" value="P:positive regulation of macroautophagy"/>
    <property type="evidence" value="ECO:0007669"/>
    <property type="project" value="TreeGrafter"/>
</dbReference>
<dbReference type="PANTHER" id="PTHR12474:SF0">
    <property type="entry name" value="SESTRIN HOMOLOG"/>
    <property type="match status" value="1"/>
</dbReference>
<dbReference type="Proteomes" id="UP000440578">
    <property type="component" value="Unassembled WGS sequence"/>
</dbReference>
<comment type="caution">
    <text evidence="5">The sequence shown here is derived from an EMBL/GenBank/DDBJ whole genome shotgun (WGS) entry which is preliminary data.</text>
</comment>
<dbReference type="PANTHER" id="PTHR12474">
    <property type="entry name" value="P53 REGULATED PA26 NUCLEAR PROTEIN SESTRIN"/>
    <property type="match status" value="1"/>
</dbReference>
<dbReference type="GO" id="GO:0005737">
    <property type="term" value="C:cytoplasm"/>
    <property type="evidence" value="ECO:0007669"/>
    <property type="project" value="UniProtKB-SubCell"/>
</dbReference>
<evidence type="ECO:0000313" key="6">
    <source>
        <dbReference type="Proteomes" id="UP000440578"/>
    </source>
</evidence>
<proteinExistence type="inferred from homology"/>
<dbReference type="GO" id="GO:0005634">
    <property type="term" value="C:nucleus"/>
    <property type="evidence" value="ECO:0007669"/>
    <property type="project" value="InterPro"/>
</dbReference>
<evidence type="ECO:0000256" key="3">
    <source>
        <dbReference type="ARBA" id="ARBA00022490"/>
    </source>
</evidence>